<dbReference type="GO" id="GO:0043139">
    <property type="term" value="F:5'-3' DNA helicase activity"/>
    <property type="evidence" value="ECO:0007669"/>
    <property type="project" value="UniProtKB-EC"/>
</dbReference>
<keyword evidence="4" id="KW-0479">Metal-binding</keyword>
<evidence type="ECO:0000256" key="9">
    <source>
        <dbReference type="ARBA" id="ARBA00022840"/>
    </source>
</evidence>
<evidence type="ECO:0000256" key="18">
    <source>
        <dbReference type="ARBA" id="ARBA00073810"/>
    </source>
</evidence>
<feature type="compositionally biased region" description="Polar residues" evidence="19">
    <location>
        <begin position="805"/>
        <end position="825"/>
    </location>
</feature>
<reference evidence="21 22" key="1">
    <citation type="journal article" date="2015" name="Genome Biol. Evol.">
        <title>Phylogenomic analyses indicate that early fungi evolved digesting cell walls of algal ancestors of land plants.</title>
        <authorList>
            <person name="Chang Y."/>
            <person name="Wang S."/>
            <person name="Sekimoto S."/>
            <person name="Aerts A.L."/>
            <person name="Choi C."/>
            <person name="Clum A."/>
            <person name="LaButti K.M."/>
            <person name="Lindquist E.A."/>
            <person name="Yee Ngan C."/>
            <person name="Ohm R.A."/>
            <person name="Salamov A.A."/>
            <person name="Grigoriev I.V."/>
            <person name="Spatafora J.W."/>
            <person name="Berbee M.L."/>
        </authorList>
    </citation>
    <scope>NUCLEOTIDE SEQUENCE [LARGE SCALE GENOMIC DNA]</scope>
    <source>
        <strain evidence="21 22">JEL478</strain>
    </source>
</reference>
<feature type="region of interest" description="Disordered" evidence="19">
    <location>
        <begin position="871"/>
        <end position="908"/>
    </location>
</feature>
<keyword evidence="6" id="KW-0227">DNA damage</keyword>
<sequence>MGPQKQLDLRGVQTLFPYDPYGVQVDLMERVLLALQSKRHALIESPTGTGKTLCLLCAVLAWREHYAARNQLKASLGAAPISDGSISSDFNHEKARRILQELENAVGEGSEDDPPNPPAIYYASRTHSQLSNCVRELRNTGYRPRTAVLASREQLCLDDTVREARSNAARASMCRQKVAKKECRWHAGVESVAKRGWTEDRTSLSGTNSSEFATALQLLSGGPDGNEMSSSDAFQSNGVKHGGTPSPLMDIEDLVAFGRENSACPYFLSREMQPRADITFLPYQYLLDPNARKAQGVDLRGAIVIFDEAHNLESVCGDTTSFEFSTAELALCAEEARQCAEYSVKPGYNGEQTKEDFEILEALISKLISNLQSLPMNNSSGDLVRPGEYIFDLFASVKVTFDTWEVLGRVLEGGVQTLVQASSGSSNRRSLRANLSSLHNALKTCFQPSLRHLDRDQLSAALAAYRVHICPTATSRGSADGRTLSFWCFDSGVAMRDLAAAGVRNIILASGTLSPLEGVAMELGLSFDVRLENPHIISDNQTLVAVVTKGPTGASLNCSYQRRDDAAYRNDLGNAIVNFARTIPDGLLCFFPSYFLMLSCLESWKSSTPTSPRSILDRIQQHKHLVVEPQNKAEFARAIEHFYSMVDQCKGQSDNGPQAQSGVSQSGAIFFAVCRGKVSEGVDFSDAKARGVIVTGLPFPAAKDPKVSLKKQYLDDSHSRNRAVIDGATWYRQQATRAVNQAIGRAIRHKSDYGAIILLDDRFASRQSLDALPVWVRPRVIVHQSFATVQGALVKFFRGREDTVKTTGPSSSLESVSNERPSSAPTLVSRIAAVRQMTAVSWTSTELSSNFQIRPSNHTTTFERALRALGQADVPNEQPRPLLKNDVISPPEPSHEPAPEYRSNSSTSTLITNENNLSTVSKPSDARTYLDIVKATFSKTHYKQLQRHLKSFKSKEIDFWKLVKALEELLSSYNASDAFEIMDKFGDFVPKRFQTTFAERANQYKESRQPFLH</sequence>
<keyword evidence="8 21" id="KW-0347">Helicase</keyword>
<dbReference type="PROSITE" id="PS51193">
    <property type="entry name" value="HELICASE_ATP_BIND_2"/>
    <property type="match status" value="1"/>
</dbReference>
<evidence type="ECO:0000256" key="7">
    <source>
        <dbReference type="ARBA" id="ARBA00022801"/>
    </source>
</evidence>
<evidence type="ECO:0000256" key="19">
    <source>
        <dbReference type="SAM" id="MobiDB-lite"/>
    </source>
</evidence>
<dbReference type="InterPro" id="IPR013020">
    <property type="entry name" value="Rad3/Chl1-like"/>
</dbReference>
<evidence type="ECO:0000256" key="5">
    <source>
        <dbReference type="ARBA" id="ARBA00022741"/>
    </source>
</evidence>
<keyword evidence="13" id="KW-0234">DNA repair</keyword>
<keyword evidence="9" id="KW-0067">ATP-binding</keyword>
<evidence type="ECO:0000256" key="16">
    <source>
        <dbReference type="ARBA" id="ARBA00044969"/>
    </source>
</evidence>
<dbReference type="CDD" id="cd18788">
    <property type="entry name" value="SF2_C_XPD"/>
    <property type="match status" value="1"/>
</dbReference>
<dbReference type="AlphaFoldDB" id="A0A139AZM6"/>
<dbReference type="OrthoDB" id="272481at2759"/>
<dbReference type="GO" id="GO:0005524">
    <property type="term" value="F:ATP binding"/>
    <property type="evidence" value="ECO:0007669"/>
    <property type="project" value="UniProtKB-KW"/>
</dbReference>
<proteinExistence type="predicted"/>
<dbReference type="EMBL" id="KQ965731">
    <property type="protein sequence ID" value="KXS22013.1"/>
    <property type="molecule type" value="Genomic_DNA"/>
</dbReference>
<evidence type="ECO:0000256" key="6">
    <source>
        <dbReference type="ARBA" id="ARBA00022763"/>
    </source>
</evidence>
<evidence type="ECO:0000256" key="8">
    <source>
        <dbReference type="ARBA" id="ARBA00022806"/>
    </source>
</evidence>
<keyword evidence="22" id="KW-1185">Reference proteome</keyword>
<gene>
    <name evidence="21" type="ORF">M427DRAFT_50373</name>
</gene>
<keyword evidence="10" id="KW-0408">Iron</keyword>
<evidence type="ECO:0000259" key="20">
    <source>
        <dbReference type="PROSITE" id="PS51193"/>
    </source>
</evidence>
<keyword evidence="12" id="KW-0238">DNA-binding</keyword>
<feature type="domain" description="Helicase ATP-binding" evidence="20">
    <location>
        <begin position="10"/>
        <end position="367"/>
    </location>
</feature>
<keyword evidence="3" id="KW-0004">4Fe-4S</keyword>
<dbReference type="GO" id="GO:0005634">
    <property type="term" value="C:nucleus"/>
    <property type="evidence" value="ECO:0007669"/>
    <property type="project" value="UniProtKB-SubCell"/>
</dbReference>
<evidence type="ECO:0000256" key="15">
    <source>
        <dbReference type="ARBA" id="ARBA00023242"/>
    </source>
</evidence>
<evidence type="ECO:0000256" key="12">
    <source>
        <dbReference type="ARBA" id="ARBA00023125"/>
    </source>
</evidence>
<dbReference type="GO" id="GO:0010569">
    <property type="term" value="P:regulation of double-strand break repair via homologous recombination"/>
    <property type="evidence" value="ECO:0007669"/>
    <property type="project" value="TreeGrafter"/>
</dbReference>
<dbReference type="FunFam" id="3.40.50.300:FF:000431">
    <property type="entry name" value="Regulator of telomere elongation helicase 1"/>
    <property type="match status" value="1"/>
</dbReference>
<evidence type="ECO:0000256" key="13">
    <source>
        <dbReference type="ARBA" id="ARBA00023204"/>
    </source>
</evidence>
<dbReference type="GO" id="GO:0003677">
    <property type="term" value="F:DNA binding"/>
    <property type="evidence" value="ECO:0007669"/>
    <property type="project" value="UniProtKB-KW"/>
</dbReference>
<evidence type="ECO:0000256" key="4">
    <source>
        <dbReference type="ARBA" id="ARBA00022723"/>
    </source>
</evidence>
<dbReference type="InterPro" id="IPR045028">
    <property type="entry name" value="DinG/Rad3-like"/>
</dbReference>
<dbReference type="InterPro" id="IPR027417">
    <property type="entry name" value="P-loop_NTPase"/>
</dbReference>
<protein>
    <recommendedName>
        <fullName evidence="18">Regulator of telomere elongation helicase 1 homolog</fullName>
        <ecNumber evidence="16">5.6.2.3</ecNumber>
    </recommendedName>
</protein>
<dbReference type="InterPro" id="IPR006554">
    <property type="entry name" value="Helicase-like_DEXD_c2"/>
</dbReference>
<dbReference type="GO" id="GO:0045910">
    <property type="term" value="P:negative regulation of DNA recombination"/>
    <property type="evidence" value="ECO:0007669"/>
    <property type="project" value="TreeGrafter"/>
</dbReference>
<dbReference type="InterPro" id="IPR010614">
    <property type="entry name" value="RAD3-like_helicase_DEAD"/>
</dbReference>
<evidence type="ECO:0000256" key="11">
    <source>
        <dbReference type="ARBA" id="ARBA00023014"/>
    </source>
</evidence>
<comment type="subcellular location">
    <subcellularLocation>
        <location evidence="2">Nucleus</location>
    </subcellularLocation>
</comment>
<dbReference type="Proteomes" id="UP000070544">
    <property type="component" value="Unassembled WGS sequence"/>
</dbReference>
<dbReference type="EC" id="5.6.2.3" evidence="16"/>
<dbReference type="InterPro" id="IPR006555">
    <property type="entry name" value="ATP-dep_Helicase_C"/>
</dbReference>
<dbReference type="GO" id="GO:0090657">
    <property type="term" value="P:telomeric loop disassembly"/>
    <property type="evidence" value="ECO:0007669"/>
    <property type="project" value="TreeGrafter"/>
</dbReference>
<evidence type="ECO:0000256" key="1">
    <source>
        <dbReference type="ARBA" id="ARBA00001966"/>
    </source>
</evidence>
<dbReference type="SUPFAM" id="SSF52540">
    <property type="entry name" value="P-loop containing nucleoside triphosphate hydrolases"/>
    <property type="match status" value="2"/>
</dbReference>
<keyword evidence="5" id="KW-0547">Nucleotide-binding</keyword>
<dbReference type="GO" id="GO:0051539">
    <property type="term" value="F:4 iron, 4 sulfur cluster binding"/>
    <property type="evidence" value="ECO:0007669"/>
    <property type="project" value="UniProtKB-KW"/>
</dbReference>
<feature type="region of interest" description="Disordered" evidence="19">
    <location>
        <begin position="803"/>
        <end position="825"/>
    </location>
</feature>
<dbReference type="InterPro" id="IPR057498">
    <property type="entry name" value="Rtel1_ARCH"/>
</dbReference>
<evidence type="ECO:0000313" key="22">
    <source>
        <dbReference type="Proteomes" id="UP000070544"/>
    </source>
</evidence>
<evidence type="ECO:0000313" key="21">
    <source>
        <dbReference type="EMBL" id="KXS22013.1"/>
    </source>
</evidence>
<keyword evidence="11" id="KW-0411">Iron-sulfur</keyword>
<dbReference type="GO" id="GO:0016818">
    <property type="term" value="F:hydrolase activity, acting on acid anhydrides, in phosphorus-containing anhydrides"/>
    <property type="evidence" value="ECO:0007669"/>
    <property type="project" value="InterPro"/>
</dbReference>
<keyword evidence="15" id="KW-0539">Nucleus</keyword>
<evidence type="ECO:0000256" key="17">
    <source>
        <dbReference type="ARBA" id="ARBA00048954"/>
    </source>
</evidence>
<dbReference type="OMA" id="EDPNTHS"/>
<dbReference type="Pfam" id="PF13307">
    <property type="entry name" value="Helicase_C_2"/>
    <property type="match status" value="1"/>
</dbReference>
<dbReference type="NCBIfam" id="TIGR00604">
    <property type="entry name" value="rad3"/>
    <property type="match status" value="1"/>
</dbReference>
<name>A0A139AZM6_GONPJ</name>
<dbReference type="InterPro" id="IPR014013">
    <property type="entry name" value="Helic_SF1/SF2_ATP-bd_DinG/Rad3"/>
</dbReference>
<dbReference type="Pfam" id="PF06733">
    <property type="entry name" value="DEAD_2"/>
    <property type="match status" value="1"/>
</dbReference>
<dbReference type="SMART" id="SM00491">
    <property type="entry name" value="HELICc2"/>
    <property type="match status" value="1"/>
</dbReference>
<evidence type="ECO:0000256" key="3">
    <source>
        <dbReference type="ARBA" id="ARBA00022485"/>
    </source>
</evidence>
<dbReference type="PANTHER" id="PTHR11472">
    <property type="entry name" value="DNA REPAIR DEAD HELICASE RAD3/XP-D SUBFAMILY MEMBER"/>
    <property type="match status" value="1"/>
</dbReference>
<dbReference type="GO" id="GO:0006281">
    <property type="term" value="P:DNA repair"/>
    <property type="evidence" value="ECO:0007669"/>
    <property type="project" value="UniProtKB-KW"/>
</dbReference>
<comment type="cofactor">
    <cofactor evidence="1">
        <name>[4Fe-4S] cluster</name>
        <dbReference type="ChEBI" id="CHEBI:49883"/>
    </cofactor>
</comment>
<dbReference type="PANTHER" id="PTHR11472:SF34">
    <property type="entry name" value="REGULATOR OF TELOMERE ELONGATION HELICASE 1"/>
    <property type="match status" value="1"/>
</dbReference>
<dbReference type="GO" id="GO:1904430">
    <property type="term" value="P:negative regulation of t-circle formation"/>
    <property type="evidence" value="ECO:0007669"/>
    <property type="project" value="TreeGrafter"/>
</dbReference>
<evidence type="ECO:0000256" key="2">
    <source>
        <dbReference type="ARBA" id="ARBA00004123"/>
    </source>
</evidence>
<accession>A0A139AZM6</accession>
<keyword evidence="7" id="KW-0378">Hydrolase</keyword>
<dbReference type="GO" id="GO:0046872">
    <property type="term" value="F:metal ion binding"/>
    <property type="evidence" value="ECO:0007669"/>
    <property type="project" value="UniProtKB-KW"/>
</dbReference>
<keyword evidence="14" id="KW-0413">Isomerase</keyword>
<organism evidence="21 22">
    <name type="scientific">Gonapodya prolifera (strain JEL478)</name>
    <name type="common">Monoblepharis prolifera</name>
    <dbReference type="NCBI Taxonomy" id="1344416"/>
    <lineage>
        <taxon>Eukaryota</taxon>
        <taxon>Fungi</taxon>
        <taxon>Fungi incertae sedis</taxon>
        <taxon>Chytridiomycota</taxon>
        <taxon>Chytridiomycota incertae sedis</taxon>
        <taxon>Monoblepharidomycetes</taxon>
        <taxon>Monoblepharidales</taxon>
        <taxon>Gonapodyaceae</taxon>
        <taxon>Gonapodya</taxon>
    </lineage>
</organism>
<evidence type="ECO:0000256" key="14">
    <source>
        <dbReference type="ARBA" id="ARBA00023235"/>
    </source>
</evidence>
<dbReference type="Pfam" id="PF23109">
    <property type="entry name" value="ARCH_RTEL1"/>
    <property type="match status" value="1"/>
</dbReference>
<dbReference type="Gene3D" id="3.40.50.300">
    <property type="entry name" value="P-loop containing nucleotide triphosphate hydrolases"/>
    <property type="match status" value="2"/>
</dbReference>
<dbReference type="STRING" id="1344416.A0A139AZM6"/>
<comment type="catalytic activity">
    <reaction evidence="17">
        <text>ATP + H2O = ADP + phosphate + H(+)</text>
        <dbReference type="Rhea" id="RHEA:13065"/>
        <dbReference type="ChEBI" id="CHEBI:15377"/>
        <dbReference type="ChEBI" id="CHEBI:15378"/>
        <dbReference type="ChEBI" id="CHEBI:30616"/>
        <dbReference type="ChEBI" id="CHEBI:43474"/>
        <dbReference type="ChEBI" id="CHEBI:456216"/>
        <dbReference type="EC" id="5.6.2.3"/>
    </reaction>
</comment>
<evidence type="ECO:0000256" key="10">
    <source>
        <dbReference type="ARBA" id="ARBA00023004"/>
    </source>
</evidence>
<dbReference type="GO" id="GO:0070182">
    <property type="term" value="F:DNA polymerase binding"/>
    <property type="evidence" value="ECO:0007669"/>
    <property type="project" value="TreeGrafter"/>
</dbReference>
<dbReference type="SMART" id="SM00488">
    <property type="entry name" value="DEXDc2"/>
    <property type="match status" value="1"/>
</dbReference>